<evidence type="ECO:0000259" key="9">
    <source>
        <dbReference type="PROSITE" id="PS50928"/>
    </source>
</evidence>
<evidence type="ECO:0000256" key="6">
    <source>
        <dbReference type="ARBA" id="ARBA00035642"/>
    </source>
</evidence>
<keyword evidence="3 8" id="KW-0812">Transmembrane</keyword>
<keyword evidence="2 8" id="KW-0813">Transport</keyword>
<dbReference type="Gene3D" id="1.10.3720.10">
    <property type="entry name" value="MetI-like"/>
    <property type="match status" value="1"/>
</dbReference>
<comment type="similarity">
    <text evidence="8">Belongs to the binding-protein-dependent transport system permease family.</text>
</comment>
<comment type="caution">
    <text evidence="10">The sequence shown here is derived from an EMBL/GenBank/DDBJ whole genome shotgun (WGS) entry which is preliminary data.</text>
</comment>
<evidence type="ECO:0000313" key="11">
    <source>
        <dbReference type="Proteomes" id="UP000628736"/>
    </source>
</evidence>
<keyword evidence="11" id="KW-1185">Reference proteome</keyword>
<dbReference type="InterPro" id="IPR000515">
    <property type="entry name" value="MetI-like"/>
</dbReference>
<evidence type="ECO:0000256" key="2">
    <source>
        <dbReference type="ARBA" id="ARBA00022448"/>
    </source>
</evidence>
<feature type="transmembrane region" description="Helical" evidence="8">
    <location>
        <begin position="41"/>
        <end position="64"/>
    </location>
</feature>
<evidence type="ECO:0000256" key="3">
    <source>
        <dbReference type="ARBA" id="ARBA00022692"/>
    </source>
</evidence>
<dbReference type="GO" id="GO:0031460">
    <property type="term" value="P:glycine betaine transport"/>
    <property type="evidence" value="ECO:0007669"/>
    <property type="project" value="TreeGrafter"/>
</dbReference>
<evidence type="ECO:0000256" key="4">
    <source>
        <dbReference type="ARBA" id="ARBA00022989"/>
    </source>
</evidence>
<evidence type="ECO:0000313" key="10">
    <source>
        <dbReference type="EMBL" id="MBC5723513.1"/>
    </source>
</evidence>
<dbReference type="InterPro" id="IPR051204">
    <property type="entry name" value="ABC_transp_perm/SBD"/>
</dbReference>
<feature type="transmembrane region" description="Helical" evidence="8">
    <location>
        <begin position="206"/>
        <end position="225"/>
    </location>
</feature>
<feature type="transmembrane region" description="Helical" evidence="8">
    <location>
        <begin position="165"/>
        <end position="185"/>
    </location>
</feature>
<dbReference type="CDD" id="cd06261">
    <property type="entry name" value="TM_PBP2"/>
    <property type="match status" value="1"/>
</dbReference>
<dbReference type="SUPFAM" id="SSF53850">
    <property type="entry name" value="Periplasmic binding protein-like II"/>
    <property type="match status" value="1"/>
</dbReference>
<keyword evidence="5 8" id="KW-0472">Membrane</keyword>
<dbReference type="AlphaFoldDB" id="A0A8J6JCB0"/>
<dbReference type="GO" id="GO:0022857">
    <property type="term" value="F:transmembrane transporter activity"/>
    <property type="evidence" value="ECO:0007669"/>
    <property type="project" value="InterPro"/>
</dbReference>
<dbReference type="GO" id="GO:0043190">
    <property type="term" value="C:ATP-binding cassette (ABC) transporter complex"/>
    <property type="evidence" value="ECO:0007669"/>
    <property type="project" value="InterPro"/>
</dbReference>
<organism evidence="10 11">
    <name type="scientific">Flintibacter hominis</name>
    <dbReference type="NCBI Taxonomy" id="2763048"/>
    <lineage>
        <taxon>Bacteria</taxon>
        <taxon>Bacillati</taxon>
        <taxon>Bacillota</taxon>
        <taxon>Clostridia</taxon>
        <taxon>Eubacteriales</taxon>
        <taxon>Flintibacter</taxon>
    </lineage>
</organism>
<accession>A0A8J6JCB0</accession>
<dbReference type="CDD" id="cd13528">
    <property type="entry name" value="PBP2_osmoprotectants"/>
    <property type="match status" value="1"/>
</dbReference>
<evidence type="ECO:0000256" key="1">
    <source>
        <dbReference type="ARBA" id="ARBA00004141"/>
    </source>
</evidence>
<dbReference type="EMBL" id="JACOPO010000009">
    <property type="protein sequence ID" value="MBC5723513.1"/>
    <property type="molecule type" value="Genomic_DNA"/>
</dbReference>
<dbReference type="RefSeq" id="WP_186853273.1">
    <property type="nucleotide sequence ID" value="NZ_JACOPO010000009.1"/>
</dbReference>
<feature type="transmembrane region" description="Helical" evidence="8">
    <location>
        <begin position="140"/>
        <end position="159"/>
    </location>
</feature>
<evidence type="ECO:0000256" key="8">
    <source>
        <dbReference type="RuleBase" id="RU363032"/>
    </source>
</evidence>
<dbReference type="SUPFAM" id="SSF161098">
    <property type="entry name" value="MetI-like"/>
    <property type="match status" value="1"/>
</dbReference>
<proteinExistence type="inferred from homology"/>
<sequence length="510" mass="55421">MNVALIWDHLSLVLSALILAVGVGVPLGLLAYLFPRFGKAILWVVDLIQTVPALALLGIIMVVMDPGSPTAVIGLTLYSLLPIVRNTSLGLSQVPEHLKEAATGMGMSGTYRLLHVEVPLAVPMLVTGIRIAAVNAIGTAVFASFVGGGGLGGLFYTAIRQENMGMIFVGTLVLMVMAFVLDAGLSYMEHRLSSHSRKKLPTPVKAVGSTVLAVAGVALVVSMFLPADTGGQLTLYDGDYSEVKLMHSMVEQLVEDKTDLEVVILDQMTQVNNHNELKGSNPSCDLMFSYDGTILTTFLGMDTTDIPEGMTLYDFVNQTVSELEGLHMLGKVGLNNTYAIGVTQNIIDRYGVSKISDLIPIAGELRFGAEHEFYTEEGSMKYQPFVDYYGLTFQSAKPVDVVLKYNAVEEGAFDVMVVYATDGLNKRAGLTILEDDQGFFPEYYGAFLVRNDLFDDFYEAAPNLEQVLELLTNQVSSEDMVELTYAVDVDGRSVQEVAREFLVSKDLLAQ</sequence>
<comment type="similarity">
    <text evidence="6">In the C-terminal section; belongs to the OsmX family.</text>
</comment>
<dbReference type="PANTHER" id="PTHR30177:SF4">
    <property type="entry name" value="OSMOPROTECTANT IMPORT PERMEASE PROTEIN OSMW"/>
    <property type="match status" value="1"/>
</dbReference>
<dbReference type="InterPro" id="IPR007210">
    <property type="entry name" value="ABC_Gly_betaine_transp_sub-bd"/>
</dbReference>
<comment type="similarity">
    <text evidence="7">In the N-terminal section; belongs to the binding-protein-dependent transport system permease family.</text>
</comment>
<evidence type="ECO:0000256" key="7">
    <source>
        <dbReference type="ARBA" id="ARBA00035652"/>
    </source>
</evidence>
<dbReference type="PROSITE" id="PS50928">
    <property type="entry name" value="ABC_TM1"/>
    <property type="match status" value="1"/>
</dbReference>
<feature type="domain" description="ABC transmembrane type-1" evidence="9">
    <location>
        <begin position="6"/>
        <end position="185"/>
    </location>
</feature>
<dbReference type="Pfam" id="PF04069">
    <property type="entry name" value="OpuAC"/>
    <property type="match status" value="1"/>
</dbReference>
<protein>
    <submittedName>
        <fullName evidence="10">ABC transporter permease subunit</fullName>
    </submittedName>
</protein>
<dbReference type="Gene3D" id="3.40.190.10">
    <property type="entry name" value="Periplasmic binding protein-like II"/>
    <property type="match status" value="1"/>
</dbReference>
<dbReference type="Gene3D" id="3.40.190.120">
    <property type="entry name" value="Osmoprotection protein (prox), domain 2"/>
    <property type="match status" value="1"/>
</dbReference>
<keyword evidence="4 8" id="KW-1133">Transmembrane helix</keyword>
<reference evidence="10" key="1">
    <citation type="submission" date="2020-08" db="EMBL/GenBank/DDBJ databases">
        <title>Genome public.</title>
        <authorList>
            <person name="Liu C."/>
            <person name="Sun Q."/>
        </authorList>
    </citation>
    <scope>NUCLEOTIDE SEQUENCE</scope>
    <source>
        <strain evidence="10">NSJ-23</strain>
    </source>
</reference>
<comment type="subcellular location">
    <subcellularLocation>
        <location evidence="8">Cell membrane</location>
        <topology evidence="8">Multi-pass membrane protein</topology>
    </subcellularLocation>
    <subcellularLocation>
        <location evidence="1">Membrane</location>
        <topology evidence="1">Multi-pass membrane protein</topology>
    </subcellularLocation>
</comment>
<gene>
    <name evidence="10" type="ORF">H8S11_11905</name>
</gene>
<dbReference type="PANTHER" id="PTHR30177">
    <property type="entry name" value="GLYCINE BETAINE/L-PROLINE TRANSPORT SYSTEM PERMEASE PROTEIN PROW"/>
    <property type="match status" value="1"/>
</dbReference>
<evidence type="ECO:0000256" key="5">
    <source>
        <dbReference type="ARBA" id="ARBA00023136"/>
    </source>
</evidence>
<feature type="transmembrane region" description="Helical" evidence="8">
    <location>
        <begin position="12"/>
        <end position="34"/>
    </location>
</feature>
<name>A0A8J6JCB0_9FIRM</name>
<dbReference type="Pfam" id="PF00528">
    <property type="entry name" value="BPD_transp_1"/>
    <property type="match status" value="1"/>
</dbReference>
<dbReference type="InterPro" id="IPR035906">
    <property type="entry name" value="MetI-like_sf"/>
</dbReference>
<dbReference type="Proteomes" id="UP000628736">
    <property type="component" value="Unassembled WGS sequence"/>
</dbReference>